<comment type="caution">
    <text evidence="10">The sequence shown here is derived from an EMBL/GenBank/DDBJ whole genome shotgun (WGS) entry which is preliminary data.</text>
</comment>
<dbReference type="CDD" id="cd16913">
    <property type="entry name" value="YkuD_like"/>
    <property type="match status" value="1"/>
</dbReference>
<evidence type="ECO:0000256" key="1">
    <source>
        <dbReference type="ARBA" id="ARBA00004752"/>
    </source>
</evidence>
<feature type="active site" description="Proton donor/acceptor" evidence="6">
    <location>
        <position position="292"/>
    </location>
</feature>
<evidence type="ECO:0000256" key="7">
    <source>
        <dbReference type="SAM" id="MobiDB-lite"/>
    </source>
</evidence>
<dbReference type="EMBL" id="JBIRYI010000007">
    <property type="protein sequence ID" value="MFI2487905.1"/>
    <property type="molecule type" value="Genomic_DNA"/>
</dbReference>
<dbReference type="PANTHER" id="PTHR30582:SF2">
    <property type="entry name" value="L,D-TRANSPEPTIDASE YCIB-RELATED"/>
    <property type="match status" value="1"/>
</dbReference>
<evidence type="ECO:0000256" key="3">
    <source>
        <dbReference type="ARBA" id="ARBA00022960"/>
    </source>
</evidence>
<dbReference type="Pfam" id="PF03734">
    <property type="entry name" value="YkuD"/>
    <property type="match status" value="1"/>
</dbReference>
<dbReference type="SUPFAM" id="SSF141523">
    <property type="entry name" value="L,D-transpeptidase catalytic domain-like"/>
    <property type="match status" value="1"/>
</dbReference>
<keyword evidence="2 10" id="KW-0808">Transferase</keyword>
<dbReference type="PROSITE" id="PS52029">
    <property type="entry name" value="LD_TPASE"/>
    <property type="match status" value="1"/>
</dbReference>
<evidence type="ECO:0000256" key="4">
    <source>
        <dbReference type="ARBA" id="ARBA00022984"/>
    </source>
</evidence>
<keyword evidence="10" id="KW-0012">Acyltransferase</keyword>
<gene>
    <name evidence="10" type="ORF">ACH47X_13395</name>
</gene>
<proteinExistence type="predicted"/>
<keyword evidence="5 6" id="KW-0961">Cell wall biogenesis/degradation</keyword>
<keyword evidence="11" id="KW-1185">Reference proteome</keyword>
<accession>A0ABW7XKQ3</accession>
<feature type="region of interest" description="Disordered" evidence="7">
    <location>
        <begin position="14"/>
        <end position="41"/>
    </location>
</feature>
<protein>
    <submittedName>
        <fullName evidence="10">L,D-transpeptidase</fullName>
        <ecNumber evidence="10">2.3.2.-</ecNumber>
    </submittedName>
</protein>
<evidence type="ECO:0000256" key="8">
    <source>
        <dbReference type="SAM" id="Phobius"/>
    </source>
</evidence>
<dbReference type="Gene3D" id="2.40.440.10">
    <property type="entry name" value="L,D-transpeptidase catalytic domain-like"/>
    <property type="match status" value="1"/>
</dbReference>
<dbReference type="Proteomes" id="UP001611580">
    <property type="component" value="Unassembled WGS sequence"/>
</dbReference>
<dbReference type="EC" id="2.3.2.-" evidence="10"/>
<keyword evidence="3 6" id="KW-0133">Cell shape</keyword>
<dbReference type="InterPro" id="IPR038063">
    <property type="entry name" value="Transpep_catalytic_dom"/>
</dbReference>
<evidence type="ECO:0000256" key="6">
    <source>
        <dbReference type="PROSITE-ProRule" id="PRU01373"/>
    </source>
</evidence>
<comment type="pathway">
    <text evidence="1 6">Cell wall biogenesis; peptidoglycan biosynthesis.</text>
</comment>
<evidence type="ECO:0000259" key="9">
    <source>
        <dbReference type="PROSITE" id="PS52029"/>
    </source>
</evidence>
<name>A0ABW7XKQ3_9MICO</name>
<keyword evidence="8" id="KW-0472">Membrane</keyword>
<reference evidence="10 11" key="1">
    <citation type="submission" date="2024-10" db="EMBL/GenBank/DDBJ databases">
        <title>The Natural Products Discovery Center: Release of the First 8490 Sequenced Strains for Exploring Actinobacteria Biosynthetic Diversity.</title>
        <authorList>
            <person name="Kalkreuter E."/>
            <person name="Kautsar S.A."/>
            <person name="Yang D."/>
            <person name="Bader C.D."/>
            <person name="Teijaro C.N."/>
            <person name="Fluegel L."/>
            <person name="Davis C.M."/>
            <person name="Simpson J.R."/>
            <person name="Lauterbach L."/>
            <person name="Steele A.D."/>
            <person name="Gui C."/>
            <person name="Meng S."/>
            <person name="Li G."/>
            <person name="Viehrig K."/>
            <person name="Ye F."/>
            <person name="Su P."/>
            <person name="Kiefer A.F."/>
            <person name="Nichols A."/>
            <person name="Cepeda A.J."/>
            <person name="Yan W."/>
            <person name="Fan B."/>
            <person name="Jiang Y."/>
            <person name="Adhikari A."/>
            <person name="Zheng C.-J."/>
            <person name="Schuster L."/>
            <person name="Cowan T.M."/>
            <person name="Smanski M.J."/>
            <person name="Chevrette M.G."/>
            <person name="De Carvalho L.P.S."/>
            <person name="Shen B."/>
        </authorList>
    </citation>
    <scope>NUCLEOTIDE SEQUENCE [LARGE SCALE GENOMIC DNA]</scope>
    <source>
        <strain evidence="10 11">NPDC019481</strain>
    </source>
</reference>
<dbReference type="GO" id="GO:0016746">
    <property type="term" value="F:acyltransferase activity"/>
    <property type="evidence" value="ECO:0007669"/>
    <property type="project" value="UniProtKB-KW"/>
</dbReference>
<dbReference type="PANTHER" id="PTHR30582">
    <property type="entry name" value="L,D-TRANSPEPTIDASE"/>
    <property type="match status" value="1"/>
</dbReference>
<feature type="region of interest" description="Disordered" evidence="7">
    <location>
        <begin position="71"/>
        <end position="93"/>
    </location>
</feature>
<feature type="active site" description="Nucleophile" evidence="6">
    <location>
        <position position="305"/>
    </location>
</feature>
<evidence type="ECO:0000313" key="11">
    <source>
        <dbReference type="Proteomes" id="UP001611580"/>
    </source>
</evidence>
<dbReference type="InterPro" id="IPR005490">
    <property type="entry name" value="LD_TPept_cat_dom"/>
</dbReference>
<dbReference type="InterPro" id="IPR050979">
    <property type="entry name" value="LD-transpeptidase"/>
</dbReference>
<keyword evidence="8" id="KW-0812">Transmembrane</keyword>
<evidence type="ECO:0000256" key="2">
    <source>
        <dbReference type="ARBA" id="ARBA00022679"/>
    </source>
</evidence>
<feature type="transmembrane region" description="Helical" evidence="8">
    <location>
        <begin position="46"/>
        <end position="66"/>
    </location>
</feature>
<dbReference type="RefSeq" id="WP_397405000.1">
    <property type="nucleotide sequence ID" value="NZ_JBIRYI010000007.1"/>
</dbReference>
<feature type="domain" description="L,D-TPase catalytic" evidence="9">
    <location>
        <begin position="215"/>
        <end position="328"/>
    </location>
</feature>
<evidence type="ECO:0000313" key="10">
    <source>
        <dbReference type="EMBL" id="MFI2487905.1"/>
    </source>
</evidence>
<keyword evidence="8" id="KW-1133">Transmembrane helix</keyword>
<sequence>MTTRYRRWLLRAAAAQGTMDPTSGPGRGQRRRTGENEQMTQSRRTWIWVAAVALVAIVGTAVWLGLRGPAETADAAPSASPSPSASPTPVKATPQAAGYSLAALPTPDIDGLLPAQLPHTTLDSLEDLPGAVAEPRKGKVPVWAEPDTTVPPVLALEADYYDADARWLVLERETDWVKVLIPYGRGALPSDDPDKVNGVSGWLRASDVVEEREQRSVVVDLSDRTVTLTHADGTQDELPAAVGAAETPTPLGLTQVFTVTEAVNTGMSVFLSMQSESLDGFYGTDYAATALHVGEGQGQAVSNGCVRLTSADFEHLTDLEPGVPVLIKA</sequence>
<organism evidence="10 11">
    <name type="scientific">Promicromonospora kroppenstedtii</name>
    <dbReference type="NCBI Taxonomy" id="440482"/>
    <lineage>
        <taxon>Bacteria</taxon>
        <taxon>Bacillati</taxon>
        <taxon>Actinomycetota</taxon>
        <taxon>Actinomycetes</taxon>
        <taxon>Micrococcales</taxon>
        <taxon>Promicromonosporaceae</taxon>
        <taxon>Promicromonospora</taxon>
    </lineage>
</organism>
<evidence type="ECO:0000256" key="5">
    <source>
        <dbReference type="ARBA" id="ARBA00023316"/>
    </source>
</evidence>
<keyword evidence="4 6" id="KW-0573">Peptidoglycan synthesis</keyword>